<evidence type="ECO:0000313" key="3">
    <source>
        <dbReference type="EMBL" id="MBB5335077.1"/>
    </source>
</evidence>
<keyword evidence="4" id="KW-1185">Reference proteome</keyword>
<evidence type="ECO:0000313" key="4">
    <source>
        <dbReference type="Proteomes" id="UP000559117"/>
    </source>
</evidence>
<dbReference type="RefSeq" id="WP_183858890.1">
    <property type="nucleotide sequence ID" value="NZ_JACHFH010000001.1"/>
</dbReference>
<feature type="transmembrane region" description="Helical" evidence="1">
    <location>
        <begin position="223"/>
        <end position="243"/>
    </location>
</feature>
<name>A0A840UHQ8_9FIRM</name>
<dbReference type="Pfam" id="PF13400">
    <property type="entry name" value="Tad"/>
    <property type="match status" value="1"/>
</dbReference>
<accession>A0A840UHQ8</accession>
<dbReference type="AlphaFoldDB" id="A0A840UHQ8"/>
<sequence>MKQLFSNILKSQQGVAVVMFAFILPLLILAAGISVDFGNVYFHKSQLQNMTDAAILASAKEYENNPQSSDLSQITDEYIEKNLKNNPGFNNPIPATNPYPVITHKDNSTKLQLTLTENVPLYFFRVFGYNEMKISARSTALVASESGWPFKDLITFSQSMNVNQGHQNNVYNTTFDGNIRFIPPHQKTTLLPKIIIIVTLIRKLPIAFIHLKKYLPVTANIRLPQLFLSIKCLILIILPMPIIH</sequence>
<proteinExistence type="predicted"/>
<evidence type="ECO:0000259" key="2">
    <source>
        <dbReference type="Pfam" id="PF13400"/>
    </source>
</evidence>
<dbReference type="EMBL" id="JACHFH010000001">
    <property type="protein sequence ID" value="MBB5335077.1"/>
    <property type="molecule type" value="Genomic_DNA"/>
</dbReference>
<keyword evidence="1" id="KW-0812">Transmembrane</keyword>
<keyword evidence="1" id="KW-0472">Membrane</keyword>
<gene>
    <name evidence="3" type="ORF">HNR32_000177</name>
</gene>
<protein>
    <submittedName>
        <fullName evidence="3">Flp pilus assembly protein TadG</fullName>
    </submittedName>
</protein>
<reference evidence="3 4" key="1">
    <citation type="submission" date="2020-08" db="EMBL/GenBank/DDBJ databases">
        <title>Genomic Encyclopedia of Type Strains, Phase IV (KMG-IV): sequencing the most valuable type-strain genomes for metagenomic binning, comparative biology and taxonomic classification.</title>
        <authorList>
            <person name="Goeker M."/>
        </authorList>
    </citation>
    <scope>NUCLEOTIDE SEQUENCE [LARGE SCALE GENOMIC DNA]</scope>
    <source>
        <strain evidence="3 4">DSM 24661</strain>
    </source>
</reference>
<keyword evidence="1" id="KW-1133">Transmembrane helix</keyword>
<feature type="transmembrane region" description="Helical" evidence="1">
    <location>
        <begin position="15"/>
        <end position="42"/>
    </location>
</feature>
<evidence type="ECO:0000256" key="1">
    <source>
        <dbReference type="SAM" id="Phobius"/>
    </source>
</evidence>
<feature type="transmembrane region" description="Helical" evidence="1">
    <location>
        <begin position="190"/>
        <end position="211"/>
    </location>
</feature>
<dbReference type="InterPro" id="IPR028087">
    <property type="entry name" value="Tad_N"/>
</dbReference>
<comment type="caution">
    <text evidence="3">The sequence shown here is derived from an EMBL/GenBank/DDBJ whole genome shotgun (WGS) entry which is preliminary data.</text>
</comment>
<feature type="domain" description="Putative Flp pilus-assembly TadG-like N-terminal" evidence="2">
    <location>
        <begin position="14"/>
        <end position="59"/>
    </location>
</feature>
<organism evidence="3 4">
    <name type="scientific">Pectinatus brassicae</name>
    <dbReference type="NCBI Taxonomy" id="862415"/>
    <lineage>
        <taxon>Bacteria</taxon>
        <taxon>Bacillati</taxon>
        <taxon>Bacillota</taxon>
        <taxon>Negativicutes</taxon>
        <taxon>Selenomonadales</taxon>
        <taxon>Selenomonadaceae</taxon>
        <taxon>Pectinatus</taxon>
    </lineage>
</organism>
<dbReference type="Proteomes" id="UP000559117">
    <property type="component" value="Unassembled WGS sequence"/>
</dbReference>